<protein>
    <submittedName>
        <fullName evidence="2">Guanosine-3',5'-bis(Diphosphate) 3'-pyrophosphohydrolase-like</fullName>
    </submittedName>
</protein>
<dbReference type="PANTHER" id="PTHR31973">
    <property type="entry name" value="POLYPROTEIN, PUTATIVE-RELATED"/>
    <property type="match status" value="1"/>
</dbReference>
<evidence type="ECO:0000313" key="2">
    <source>
        <dbReference type="EMBL" id="KAE8668025.1"/>
    </source>
</evidence>
<evidence type="ECO:0000313" key="3">
    <source>
        <dbReference type="Proteomes" id="UP000436088"/>
    </source>
</evidence>
<accession>A0A6A2XLY8</accession>
<feature type="domain" description="Transposase MuDR plant" evidence="1">
    <location>
        <begin position="132"/>
        <end position="197"/>
    </location>
</feature>
<name>A0A6A2XLY8_HIBSY</name>
<dbReference type="EMBL" id="VEPZ02001559">
    <property type="protein sequence ID" value="KAE8668025.1"/>
    <property type="molecule type" value="Genomic_DNA"/>
</dbReference>
<keyword evidence="3" id="KW-1185">Reference proteome</keyword>
<dbReference type="GO" id="GO:0016787">
    <property type="term" value="F:hydrolase activity"/>
    <property type="evidence" value="ECO:0007669"/>
    <property type="project" value="UniProtKB-KW"/>
</dbReference>
<dbReference type="AlphaFoldDB" id="A0A6A2XLY8"/>
<dbReference type="Proteomes" id="UP000436088">
    <property type="component" value="Unassembled WGS sequence"/>
</dbReference>
<dbReference type="PANTHER" id="PTHR31973:SF166">
    <property type="entry name" value="OS10G0104700 PROTEIN"/>
    <property type="match status" value="1"/>
</dbReference>
<dbReference type="Pfam" id="PF03108">
    <property type="entry name" value="DBD_Tnp_Mut"/>
    <property type="match status" value="1"/>
</dbReference>
<reference evidence="2" key="1">
    <citation type="submission" date="2019-09" db="EMBL/GenBank/DDBJ databases">
        <title>Draft genome information of white flower Hibiscus syriacus.</title>
        <authorList>
            <person name="Kim Y.-M."/>
        </authorList>
    </citation>
    <scope>NUCLEOTIDE SEQUENCE [LARGE SCALE GENOMIC DNA]</scope>
    <source>
        <strain evidence="2">YM2019G1</strain>
    </source>
</reference>
<proteinExistence type="predicted"/>
<evidence type="ECO:0000259" key="1">
    <source>
        <dbReference type="Pfam" id="PF03108"/>
    </source>
</evidence>
<sequence length="230" mass="25423">MSGKKIIAICQSAGDFVTNKDGSLSYNGGEAYAIDVDEQTKLSETSTVDVFIMSEEAVAPNISIMPASRSRRTTISEVGVPIVAPASANVDGMNDGIDQIDMDMPDETPLDCMPINMIDGRHLKAAQLWENTITGVDQRFNSFNEFREALHKYSIAHGFAYTYKKNDNHRVTVKCKAKGCPWRIYASRLSTTWLICIKRMNTTHTCEGASLKAGYRATRGWVGSIVKEKL</sequence>
<comment type="caution">
    <text evidence="2">The sequence shown here is derived from an EMBL/GenBank/DDBJ whole genome shotgun (WGS) entry which is preliminary data.</text>
</comment>
<organism evidence="2 3">
    <name type="scientific">Hibiscus syriacus</name>
    <name type="common">Rose of Sharon</name>
    <dbReference type="NCBI Taxonomy" id="106335"/>
    <lineage>
        <taxon>Eukaryota</taxon>
        <taxon>Viridiplantae</taxon>
        <taxon>Streptophyta</taxon>
        <taxon>Embryophyta</taxon>
        <taxon>Tracheophyta</taxon>
        <taxon>Spermatophyta</taxon>
        <taxon>Magnoliopsida</taxon>
        <taxon>eudicotyledons</taxon>
        <taxon>Gunneridae</taxon>
        <taxon>Pentapetalae</taxon>
        <taxon>rosids</taxon>
        <taxon>malvids</taxon>
        <taxon>Malvales</taxon>
        <taxon>Malvaceae</taxon>
        <taxon>Malvoideae</taxon>
        <taxon>Hibiscus</taxon>
    </lineage>
</organism>
<dbReference type="InterPro" id="IPR004332">
    <property type="entry name" value="Transposase_MuDR"/>
</dbReference>
<gene>
    <name evidence="2" type="ORF">F3Y22_tig00112349pilonHSYRG00057</name>
</gene>